<evidence type="ECO:0000256" key="8">
    <source>
        <dbReference type="ARBA" id="ARBA00069034"/>
    </source>
</evidence>
<gene>
    <name evidence="10" type="primary">LOC110974825</name>
</gene>
<evidence type="ECO:0000256" key="5">
    <source>
        <dbReference type="ARBA" id="ARBA00023136"/>
    </source>
</evidence>
<dbReference type="FunFam" id="1.10.600.10:FF:000013">
    <property type="entry name" value="NADH dehydrogenase (ubiquinone) complex I, assembly factor 6"/>
    <property type="match status" value="1"/>
</dbReference>
<dbReference type="RefSeq" id="XP_022082411.1">
    <property type="nucleotide sequence ID" value="XM_022226719.1"/>
</dbReference>
<evidence type="ECO:0000313" key="10">
    <source>
        <dbReference type="RefSeq" id="XP_022082411.1"/>
    </source>
</evidence>
<dbReference type="CTD" id="137682"/>
<evidence type="ECO:0000256" key="4">
    <source>
        <dbReference type="ARBA" id="ARBA00023128"/>
    </source>
</evidence>
<dbReference type="AlphaFoldDB" id="A0A8B7XQY1"/>
<proteinExistence type="inferred from homology"/>
<keyword evidence="9" id="KW-1185">Reference proteome</keyword>
<dbReference type="InterPro" id="IPR008949">
    <property type="entry name" value="Isoprenoid_synthase_dom_sf"/>
</dbReference>
<comment type="similarity">
    <text evidence="6">Belongs to the NDUFAF6 family.</text>
</comment>
<dbReference type="PANTHER" id="PTHR21181">
    <property type="match status" value="1"/>
</dbReference>
<evidence type="ECO:0000256" key="1">
    <source>
        <dbReference type="ARBA" id="ARBA00004273"/>
    </source>
</evidence>
<accession>A0A8B7XQY1</accession>
<evidence type="ECO:0000256" key="3">
    <source>
        <dbReference type="ARBA" id="ARBA00022946"/>
    </source>
</evidence>
<name>A0A8B7XQY1_ACAPL</name>
<evidence type="ECO:0000256" key="6">
    <source>
        <dbReference type="ARBA" id="ARBA00038273"/>
    </source>
</evidence>
<comment type="function">
    <text evidence="7">Involved in the assembly of mitochondrial NADH:ubiquinone oxidoreductase complex (complex I) at early stages. May play a role in the biogenesis of complex I subunit MT-ND1.</text>
</comment>
<dbReference type="SUPFAM" id="SSF48576">
    <property type="entry name" value="Terpenoid synthases"/>
    <property type="match status" value="1"/>
</dbReference>
<evidence type="ECO:0000313" key="9">
    <source>
        <dbReference type="Proteomes" id="UP000694845"/>
    </source>
</evidence>
<evidence type="ECO:0000256" key="7">
    <source>
        <dbReference type="ARBA" id="ARBA00056665"/>
    </source>
</evidence>
<dbReference type="GeneID" id="110974825"/>
<dbReference type="GO" id="GO:0032981">
    <property type="term" value="P:mitochondrial respiratory chain complex I assembly"/>
    <property type="evidence" value="ECO:0007669"/>
    <property type="project" value="TreeGrafter"/>
</dbReference>
<keyword evidence="4" id="KW-0496">Mitochondrion</keyword>
<dbReference type="KEGG" id="aplc:110974825"/>
<comment type="subcellular location">
    <subcellularLocation>
        <location evidence="1">Mitochondrion inner membrane</location>
    </subcellularLocation>
</comment>
<organism evidence="9 10">
    <name type="scientific">Acanthaster planci</name>
    <name type="common">Crown-of-thorns starfish</name>
    <dbReference type="NCBI Taxonomy" id="133434"/>
    <lineage>
        <taxon>Eukaryota</taxon>
        <taxon>Metazoa</taxon>
        <taxon>Echinodermata</taxon>
        <taxon>Eleutherozoa</taxon>
        <taxon>Asterozoa</taxon>
        <taxon>Asteroidea</taxon>
        <taxon>Valvatacea</taxon>
        <taxon>Valvatida</taxon>
        <taxon>Acanthasteridae</taxon>
        <taxon>Acanthaster</taxon>
    </lineage>
</organism>
<keyword evidence="5" id="KW-0472">Membrane</keyword>
<dbReference type="Pfam" id="PF00494">
    <property type="entry name" value="SQS_PSY"/>
    <property type="match status" value="1"/>
</dbReference>
<dbReference type="GO" id="GO:0005743">
    <property type="term" value="C:mitochondrial inner membrane"/>
    <property type="evidence" value="ECO:0007669"/>
    <property type="project" value="UniProtKB-SubCell"/>
</dbReference>
<keyword evidence="2" id="KW-0999">Mitochondrion inner membrane</keyword>
<dbReference type="InterPro" id="IPR002060">
    <property type="entry name" value="Squ/phyt_synthse"/>
</dbReference>
<protein>
    <recommendedName>
        <fullName evidence="8">NADH dehydrogenase (ubiquinone) complex I, assembly factor 6</fullName>
    </recommendedName>
</protein>
<dbReference type="Proteomes" id="UP000694845">
    <property type="component" value="Unplaced"/>
</dbReference>
<dbReference type="PANTHER" id="PTHR21181:SF13">
    <property type="entry name" value="NADH DEHYDROGENASE (UBIQUINONE) COMPLEX I, ASSEMBLY FACTOR 6"/>
    <property type="match status" value="1"/>
</dbReference>
<sequence length="355" mass="40375">MIHDRVLTLDPPSVRRLETKYVWDGNQSKVKMAAPMTGHARFCARSFKKVLLGRHLNGCQKLVKRQCRSASTDNSQYCLDLVGLVFKRKSDHESFLSALLLPQSARASVIALRAFNVETASVNESVSEKHIGLMRMQFWKDVLTRIYEGAPTQQPVAMELYRAVHRHKLSKRWLTRILEARVETLDAKPYQSVEELEAYAESTSSSLLYLTLEALGVKDVNADHAASHIGKAQGIVTLLRATPYHISKRQVLLPMDVTIKHNVSHETILQRNAEQPLKDVIYDIASAAHVHLETARSFKASVPREALPAFLVTGSVEAYLRRLQKVNFDIFHKNCMKKESLLPLLLWLQNKRKKY</sequence>
<reference evidence="10" key="1">
    <citation type="submission" date="2025-08" db="UniProtKB">
        <authorList>
            <consortium name="RefSeq"/>
        </authorList>
    </citation>
    <scope>IDENTIFICATION</scope>
</reference>
<dbReference type="OrthoDB" id="270318at2759"/>
<keyword evidence="3" id="KW-0809">Transit peptide</keyword>
<dbReference type="Gene3D" id="1.10.600.10">
    <property type="entry name" value="Farnesyl Diphosphate Synthase"/>
    <property type="match status" value="1"/>
</dbReference>
<evidence type="ECO:0000256" key="2">
    <source>
        <dbReference type="ARBA" id="ARBA00022792"/>
    </source>
</evidence>